<gene>
    <name evidence="10" type="ORF">COS99_05215</name>
</gene>
<accession>A0A2J0KW09</accession>
<evidence type="ECO:0000256" key="7">
    <source>
        <dbReference type="ARBA" id="ARBA00023136"/>
    </source>
</evidence>
<name>A0A2J0KW09_9BACT</name>
<dbReference type="InterPro" id="IPR050297">
    <property type="entry name" value="LipidA_mod_glycosyltrf_83"/>
</dbReference>
<keyword evidence="3" id="KW-0328">Glycosyltransferase</keyword>
<dbReference type="GO" id="GO:0016763">
    <property type="term" value="F:pentosyltransferase activity"/>
    <property type="evidence" value="ECO:0007669"/>
    <property type="project" value="TreeGrafter"/>
</dbReference>
<evidence type="ECO:0000313" key="11">
    <source>
        <dbReference type="Proteomes" id="UP000230052"/>
    </source>
</evidence>
<evidence type="ECO:0000256" key="6">
    <source>
        <dbReference type="ARBA" id="ARBA00022989"/>
    </source>
</evidence>
<keyword evidence="6 8" id="KW-1133">Transmembrane helix</keyword>
<feature type="domain" description="ArnT-like N-terminal" evidence="9">
    <location>
        <begin position="31"/>
        <end position="228"/>
    </location>
</feature>
<feature type="transmembrane region" description="Helical" evidence="8">
    <location>
        <begin position="322"/>
        <end position="340"/>
    </location>
</feature>
<feature type="transmembrane region" description="Helical" evidence="8">
    <location>
        <begin position="210"/>
        <end position="227"/>
    </location>
</feature>
<feature type="transmembrane region" description="Helical" evidence="8">
    <location>
        <begin position="139"/>
        <end position="156"/>
    </location>
</feature>
<feature type="transmembrane region" description="Helical" evidence="8">
    <location>
        <begin position="91"/>
        <end position="109"/>
    </location>
</feature>
<dbReference type="AlphaFoldDB" id="A0A2J0KW09"/>
<evidence type="ECO:0000256" key="1">
    <source>
        <dbReference type="ARBA" id="ARBA00004651"/>
    </source>
</evidence>
<reference evidence="10 11" key="1">
    <citation type="submission" date="2017-09" db="EMBL/GenBank/DDBJ databases">
        <title>Depth-based differentiation of microbial function through sediment-hosted aquifers and enrichment of novel symbionts in the deep terrestrial subsurface.</title>
        <authorList>
            <person name="Probst A.J."/>
            <person name="Ladd B."/>
            <person name="Jarett J.K."/>
            <person name="Geller-Mcgrath D.E."/>
            <person name="Sieber C.M."/>
            <person name="Emerson J.B."/>
            <person name="Anantharaman K."/>
            <person name="Thomas B.C."/>
            <person name="Malmstrom R."/>
            <person name="Stieglmeier M."/>
            <person name="Klingl A."/>
            <person name="Woyke T."/>
            <person name="Ryan C.M."/>
            <person name="Banfield J.F."/>
        </authorList>
    </citation>
    <scope>NUCLEOTIDE SEQUENCE [LARGE SCALE GENOMIC DNA]</scope>
    <source>
        <strain evidence="10">CG07_land_8_20_14_0_80_42_15</strain>
    </source>
</reference>
<feature type="transmembrane region" description="Helical" evidence="8">
    <location>
        <begin position="352"/>
        <end position="371"/>
    </location>
</feature>
<keyword evidence="2" id="KW-1003">Cell membrane</keyword>
<feature type="transmembrane region" description="Helical" evidence="8">
    <location>
        <begin position="66"/>
        <end position="84"/>
    </location>
</feature>
<keyword evidence="7 8" id="KW-0472">Membrane</keyword>
<organism evidence="10 11">
    <name type="scientific">Candidatus Aquitaenariimonas noxiae</name>
    <dbReference type="NCBI Taxonomy" id="1974741"/>
    <lineage>
        <taxon>Bacteria</taxon>
        <taxon>Pseudomonadati</taxon>
        <taxon>Candidatus Omnitrophota</taxon>
        <taxon>Candidatus Aquitaenariimonas</taxon>
    </lineage>
</organism>
<dbReference type="GO" id="GO:0010041">
    <property type="term" value="P:response to iron(III) ion"/>
    <property type="evidence" value="ECO:0007669"/>
    <property type="project" value="TreeGrafter"/>
</dbReference>
<evidence type="ECO:0000256" key="4">
    <source>
        <dbReference type="ARBA" id="ARBA00022679"/>
    </source>
</evidence>
<dbReference type="InterPro" id="IPR003342">
    <property type="entry name" value="ArnT-like_N"/>
</dbReference>
<comment type="caution">
    <text evidence="10">The sequence shown here is derived from an EMBL/GenBank/DDBJ whole genome shotgun (WGS) entry which is preliminary data.</text>
</comment>
<dbReference type="EMBL" id="PEWV01000053">
    <property type="protein sequence ID" value="PIU41504.1"/>
    <property type="molecule type" value="Genomic_DNA"/>
</dbReference>
<keyword evidence="4" id="KW-0808">Transferase</keyword>
<sequence length="547" mass="62241">MKKSGNFINILVLLAVSIVFLIAGNGILHLTDPDEVFYAETAKEMIHQKTWLVPYLFGEPQFEKPILTFWLMRIGYIIFGISSFSARLFPALFAIVGAFATYFLSIVAYNDKKKAFISFLILISSGLYIGLARAVMTDMIFAVFISLSLVSFFYGYTDIKKKSLGINLFFLFSGLAVLTKGPLGIILPISAIFLFLAIRKDLKFLFCKHSILGLLIFIVATLPWYWFMINKFGESFINEFFYNDHIRRLFEAEHRSSDTWYFYPATMLGCMFPWSILVFAALLYLAKKIMEKHPSPLYLFLLCWISTTFIICQAAHSKLVSYIFPFFPALAVITGDFICSSAESGRRWSAKLLVASLCILTLVPAVLIIAGKEYMDYLPSRAFLYWFIFCYLALVLSALFLTIKRRWLAGVCLTALLGPLVLIFAFLGHKSVDNYATSYDTSEYLLKNYVVQNKIICSKPLARGIKFFTDKDVAVMDINGSGYFSPHPITYLNAEEKLMAFLTAQKVTYGIFTDSSFEDINRLSGEYKFTLNVLKVIGNQYIVKIQR</sequence>
<dbReference type="GO" id="GO:0005886">
    <property type="term" value="C:plasma membrane"/>
    <property type="evidence" value="ECO:0007669"/>
    <property type="project" value="UniProtKB-SubCell"/>
</dbReference>
<evidence type="ECO:0000256" key="8">
    <source>
        <dbReference type="SAM" id="Phobius"/>
    </source>
</evidence>
<keyword evidence="5 8" id="KW-0812">Transmembrane</keyword>
<feature type="transmembrane region" description="Helical" evidence="8">
    <location>
        <begin position="408"/>
        <end position="428"/>
    </location>
</feature>
<protein>
    <recommendedName>
        <fullName evidence="9">ArnT-like N-terminal domain-containing protein</fullName>
    </recommendedName>
</protein>
<dbReference type="GO" id="GO:0000030">
    <property type="term" value="F:mannosyltransferase activity"/>
    <property type="evidence" value="ECO:0007669"/>
    <property type="project" value="InterPro"/>
</dbReference>
<dbReference type="PANTHER" id="PTHR33908:SF3">
    <property type="entry name" value="UNDECAPRENYL PHOSPHATE-ALPHA-4-AMINO-4-DEOXY-L-ARABINOSE ARABINOSYL TRANSFERASE"/>
    <property type="match status" value="1"/>
</dbReference>
<feature type="transmembrane region" description="Helical" evidence="8">
    <location>
        <begin position="168"/>
        <end position="198"/>
    </location>
</feature>
<evidence type="ECO:0000259" key="9">
    <source>
        <dbReference type="Pfam" id="PF02366"/>
    </source>
</evidence>
<dbReference type="PANTHER" id="PTHR33908">
    <property type="entry name" value="MANNOSYLTRANSFERASE YKCB-RELATED"/>
    <property type="match status" value="1"/>
</dbReference>
<evidence type="ECO:0000256" key="2">
    <source>
        <dbReference type="ARBA" id="ARBA00022475"/>
    </source>
</evidence>
<comment type="subcellular location">
    <subcellularLocation>
        <location evidence="1">Cell membrane</location>
        <topology evidence="1">Multi-pass membrane protein</topology>
    </subcellularLocation>
</comment>
<dbReference type="Proteomes" id="UP000230052">
    <property type="component" value="Unassembled WGS sequence"/>
</dbReference>
<dbReference type="GO" id="GO:0006493">
    <property type="term" value="P:protein O-linked glycosylation"/>
    <property type="evidence" value="ECO:0007669"/>
    <property type="project" value="InterPro"/>
</dbReference>
<dbReference type="Pfam" id="PF02366">
    <property type="entry name" value="PMT"/>
    <property type="match status" value="1"/>
</dbReference>
<feature type="transmembrane region" description="Helical" evidence="8">
    <location>
        <begin position="260"/>
        <end position="285"/>
    </location>
</feature>
<feature type="transmembrane region" description="Helical" evidence="8">
    <location>
        <begin position="115"/>
        <end position="132"/>
    </location>
</feature>
<feature type="transmembrane region" description="Helical" evidence="8">
    <location>
        <begin position="7"/>
        <end position="28"/>
    </location>
</feature>
<evidence type="ECO:0000256" key="3">
    <source>
        <dbReference type="ARBA" id="ARBA00022676"/>
    </source>
</evidence>
<proteinExistence type="predicted"/>
<feature type="transmembrane region" description="Helical" evidence="8">
    <location>
        <begin position="297"/>
        <end position="316"/>
    </location>
</feature>
<feature type="transmembrane region" description="Helical" evidence="8">
    <location>
        <begin position="383"/>
        <end position="401"/>
    </location>
</feature>
<evidence type="ECO:0000313" key="10">
    <source>
        <dbReference type="EMBL" id="PIU41504.1"/>
    </source>
</evidence>
<evidence type="ECO:0000256" key="5">
    <source>
        <dbReference type="ARBA" id="ARBA00022692"/>
    </source>
</evidence>
<dbReference type="GO" id="GO:0009103">
    <property type="term" value="P:lipopolysaccharide biosynthetic process"/>
    <property type="evidence" value="ECO:0007669"/>
    <property type="project" value="UniProtKB-ARBA"/>
</dbReference>